<proteinExistence type="predicted"/>
<dbReference type="InterPro" id="IPR050624">
    <property type="entry name" value="HTH-type_Tx_Regulator"/>
</dbReference>
<feature type="DNA-binding region" description="H-T-H motif" evidence="2">
    <location>
        <begin position="41"/>
        <end position="60"/>
    </location>
</feature>
<evidence type="ECO:0000256" key="2">
    <source>
        <dbReference type="PROSITE-ProRule" id="PRU00335"/>
    </source>
</evidence>
<name>A0ABY7UG97_9CORY</name>
<evidence type="ECO:0000256" key="1">
    <source>
        <dbReference type="ARBA" id="ARBA00023125"/>
    </source>
</evidence>
<dbReference type="SUPFAM" id="SSF46689">
    <property type="entry name" value="Homeodomain-like"/>
    <property type="match status" value="1"/>
</dbReference>
<sequence>MGQDVTGRRSESQDPRAVRTRKSLVDATVRLLHDYPVADLNVSQIVKEAGVSRQVFYQHFADRDALVLAAAQELVVAAYLRFSERFRIDNDFVASVTALMDPLREHYSAVTHLLDSPIHSRLDNEVYDTMLPTMRDQLRERAGEQDPQLIDDMARFYTAGAQSVLEQGIREHDTPEHIAQRMEAVRRALIRD</sequence>
<keyword evidence="5" id="KW-1185">Reference proteome</keyword>
<dbReference type="GO" id="GO:0003677">
    <property type="term" value="F:DNA binding"/>
    <property type="evidence" value="ECO:0007669"/>
    <property type="project" value="UniProtKB-KW"/>
</dbReference>
<dbReference type="PROSITE" id="PS50977">
    <property type="entry name" value="HTH_TETR_2"/>
    <property type="match status" value="1"/>
</dbReference>
<feature type="domain" description="HTH tetR-type" evidence="3">
    <location>
        <begin position="18"/>
        <end position="78"/>
    </location>
</feature>
<dbReference type="PANTHER" id="PTHR43479">
    <property type="entry name" value="ACREF/ENVCD OPERON REPRESSOR-RELATED"/>
    <property type="match status" value="1"/>
</dbReference>
<dbReference type="Pfam" id="PF00440">
    <property type="entry name" value="TetR_N"/>
    <property type="match status" value="1"/>
</dbReference>
<protein>
    <submittedName>
        <fullName evidence="4">DNA-binding transcriptional repressor FabR</fullName>
    </submittedName>
</protein>
<dbReference type="InterPro" id="IPR001647">
    <property type="entry name" value="HTH_TetR"/>
</dbReference>
<dbReference type="RefSeq" id="WP_052333860.1">
    <property type="nucleotide sequence ID" value="NZ_CBYN010000129.1"/>
</dbReference>
<evidence type="ECO:0000313" key="4">
    <source>
        <dbReference type="EMBL" id="WCZ37697.1"/>
    </source>
</evidence>
<accession>A0ABY7UG97</accession>
<gene>
    <name evidence="4" type="ORF">CJEDD_00305</name>
</gene>
<reference evidence="4 5" key="1">
    <citation type="submission" date="2020-10" db="EMBL/GenBank/DDBJ databases">
        <title>Complete genome sequence of Corynebacterium jeddahense DSM 45997, type strain of Corynebacterium jeddahense.</title>
        <authorList>
            <person name="Busche T."/>
            <person name="Kalinowski J."/>
            <person name="Ruckert C."/>
        </authorList>
    </citation>
    <scope>NUCLEOTIDE SEQUENCE [LARGE SCALE GENOMIC DNA]</scope>
    <source>
        <strain evidence="4 5">DSM 45997</strain>
    </source>
</reference>
<dbReference type="InterPro" id="IPR009057">
    <property type="entry name" value="Homeodomain-like_sf"/>
</dbReference>
<organism evidence="4 5">
    <name type="scientific">Corynebacterium jeddahense</name>
    <dbReference type="NCBI Taxonomy" id="1414719"/>
    <lineage>
        <taxon>Bacteria</taxon>
        <taxon>Bacillati</taxon>
        <taxon>Actinomycetota</taxon>
        <taxon>Actinomycetes</taxon>
        <taxon>Mycobacteriales</taxon>
        <taxon>Corynebacteriaceae</taxon>
        <taxon>Corynebacterium</taxon>
    </lineage>
</organism>
<dbReference type="Proteomes" id="UP001218071">
    <property type="component" value="Chromosome"/>
</dbReference>
<evidence type="ECO:0000259" key="3">
    <source>
        <dbReference type="PROSITE" id="PS50977"/>
    </source>
</evidence>
<keyword evidence="1 2" id="KW-0238">DNA-binding</keyword>
<dbReference type="EMBL" id="CP063194">
    <property type="protein sequence ID" value="WCZ37697.1"/>
    <property type="molecule type" value="Genomic_DNA"/>
</dbReference>
<dbReference type="PANTHER" id="PTHR43479:SF11">
    <property type="entry name" value="ACREF_ENVCD OPERON REPRESSOR-RELATED"/>
    <property type="match status" value="1"/>
</dbReference>
<evidence type="ECO:0000313" key="5">
    <source>
        <dbReference type="Proteomes" id="UP001218071"/>
    </source>
</evidence>
<dbReference type="Gene3D" id="1.10.357.10">
    <property type="entry name" value="Tetracycline Repressor, domain 2"/>
    <property type="match status" value="1"/>
</dbReference>